<keyword evidence="10" id="KW-0443">Lipid metabolism</keyword>
<dbReference type="InterPro" id="IPR052834">
    <property type="entry name" value="3KSR/17beta-HSD"/>
</dbReference>
<evidence type="ECO:0000256" key="8">
    <source>
        <dbReference type="ARBA" id="ARBA00023002"/>
    </source>
</evidence>
<keyword evidence="12" id="KW-0325">Glycoprotein</keyword>
<evidence type="ECO:0000313" key="34">
    <source>
        <dbReference type="Proteomes" id="UP001347796"/>
    </source>
</evidence>
<dbReference type="GO" id="GO:0000253">
    <property type="term" value="F:3-beta-hydroxysteroid 3-dehydrogenase (NADP+) activity"/>
    <property type="evidence" value="ECO:0007669"/>
    <property type="project" value="UniProtKB-EC"/>
</dbReference>
<evidence type="ECO:0000256" key="3">
    <source>
        <dbReference type="ARBA" id="ARBA00022692"/>
    </source>
</evidence>
<evidence type="ECO:0000256" key="4">
    <source>
        <dbReference type="ARBA" id="ARBA00022824"/>
    </source>
</evidence>
<evidence type="ECO:0000256" key="26">
    <source>
        <dbReference type="ARBA" id="ARBA00066807"/>
    </source>
</evidence>
<evidence type="ECO:0000256" key="12">
    <source>
        <dbReference type="ARBA" id="ARBA00023180"/>
    </source>
</evidence>
<evidence type="ECO:0000256" key="9">
    <source>
        <dbReference type="ARBA" id="ARBA00023027"/>
    </source>
</evidence>
<evidence type="ECO:0000256" key="6">
    <source>
        <dbReference type="ARBA" id="ARBA00022955"/>
    </source>
</evidence>
<evidence type="ECO:0000313" key="33">
    <source>
        <dbReference type="EMBL" id="KAK6165573.1"/>
    </source>
</evidence>
<comment type="catalytic activity">
    <reaction evidence="23">
        <text>17beta-estradiol + NADP(+) = estrone + NADPH + H(+)</text>
        <dbReference type="Rhea" id="RHEA:24616"/>
        <dbReference type="ChEBI" id="CHEBI:15378"/>
        <dbReference type="ChEBI" id="CHEBI:16469"/>
        <dbReference type="ChEBI" id="CHEBI:17263"/>
        <dbReference type="ChEBI" id="CHEBI:57783"/>
        <dbReference type="ChEBI" id="CHEBI:58349"/>
        <dbReference type="EC" id="1.1.1.62"/>
    </reaction>
    <physiologicalReaction direction="right-to-left" evidence="23">
        <dbReference type="Rhea" id="RHEA:24618"/>
    </physiologicalReaction>
</comment>
<evidence type="ECO:0000256" key="23">
    <source>
        <dbReference type="ARBA" id="ARBA00052450"/>
    </source>
</evidence>
<keyword evidence="9" id="KW-0520">NAD</keyword>
<accession>A0AAN8IZN8</accession>
<comment type="pathway">
    <text evidence="16">Steroid biosynthesis; estrogen biosynthesis.</text>
</comment>
<evidence type="ECO:0000256" key="32">
    <source>
        <dbReference type="SAM" id="Phobius"/>
    </source>
</evidence>
<dbReference type="EC" id="1.1.1.210" evidence="26"/>
<keyword evidence="2" id="KW-0444">Lipid biosynthesis</keyword>
<organism evidence="33 34">
    <name type="scientific">Patella caerulea</name>
    <name type="common">Rayed Mediterranean limpet</name>
    <dbReference type="NCBI Taxonomy" id="87958"/>
    <lineage>
        <taxon>Eukaryota</taxon>
        <taxon>Metazoa</taxon>
        <taxon>Spiralia</taxon>
        <taxon>Lophotrochozoa</taxon>
        <taxon>Mollusca</taxon>
        <taxon>Gastropoda</taxon>
        <taxon>Patellogastropoda</taxon>
        <taxon>Patelloidea</taxon>
        <taxon>Patellidae</taxon>
        <taxon>Patella</taxon>
    </lineage>
</organism>
<comment type="pathway">
    <text evidence="13">Steroid biosynthesis; zymosterol biosynthesis; zymosterol from lanosterol: step 5/6.</text>
</comment>
<dbReference type="InterPro" id="IPR036291">
    <property type="entry name" value="NAD(P)-bd_dom_sf"/>
</dbReference>
<evidence type="ECO:0000256" key="19">
    <source>
        <dbReference type="ARBA" id="ARBA00051795"/>
    </source>
</evidence>
<gene>
    <name evidence="33" type="ORF">SNE40_022477</name>
</gene>
<dbReference type="GO" id="GO:0005789">
    <property type="term" value="C:endoplasmic reticulum membrane"/>
    <property type="evidence" value="ECO:0007669"/>
    <property type="project" value="UniProtKB-SubCell"/>
</dbReference>
<dbReference type="PANTHER" id="PTHR44442:SF1">
    <property type="entry name" value="3-KETO-STEROID REDUCTASE_17-BETA-HYDROXYSTEROID DEHYDROGENASE 7"/>
    <property type="match status" value="1"/>
</dbReference>
<evidence type="ECO:0000256" key="22">
    <source>
        <dbReference type="ARBA" id="ARBA00052448"/>
    </source>
</evidence>
<comment type="catalytic activity">
    <reaction evidence="24">
        <text>zymosterone + NADPH + H(+) = zymosterol + NADP(+)</text>
        <dbReference type="Rhea" id="RHEA:33459"/>
        <dbReference type="ChEBI" id="CHEBI:15378"/>
        <dbReference type="ChEBI" id="CHEBI:18252"/>
        <dbReference type="ChEBI" id="CHEBI:52386"/>
        <dbReference type="ChEBI" id="CHEBI:57783"/>
        <dbReference type="ChEBI" id="CHEBI:58349"/>
    </reaction>
    <physiologicalReaction direction="left-to-right" evidence="24">
        <dbReference type="Rhea" id="RHEA:33460"/>
    </physiologicalReaction>
</comment>
<protein>
    <recommendedName>
        <fullName evidence="27">3-keto-steroid reductase/17-beta-hydroxysteroid dehydrogenase 7</fullName>
        <ecNumber evidence="26">1.1.1.210</ecNumber>
        <ecNumber evidence="15">1.1.1.270</ecNumber>
    </recommendedName>
    <alternativeName>
        <fullName evidence="29">17-beta-hydroxysteroid dehydrogenase 7</fullName>
    </alternativeName>
    <alternativeName>
        <fullName evidence="30">3-keto-steroid reductase</fullName>
    </alternativeName>
    <alternativeName>
        <fullName evidence="28">Dihydrotestosterone oxidoreductase</fullName>
    </alternativeName>
    <alternativeName>
        <fullName evidence="31">Estradiol 17-beta-dehydrogenase 7</fullName>
    </alternativeName>
</protein>
<evidence type="ECO:0000256" key="15">
    <source>
        <dbReference type="ARBA" id="ARBA00023621"/>
    </source>
</evidence>
<dbReference type="SUPFAM" id="SSF51735">
    <property type="entry name" value="NAD(P)-binding Rossmann-fold domains"/>
    <property type="match status" value="1"/>
</dbReference>
<dbReference type="GO" id="GO:0004303">
    <property type="term" value="F:estradiol 17-beta-dehydrogenase [NAD(P)+] activity"/>
    <property type="evidence" value="ECO:0007669"/>
    <property type="project" value="UniProtKB-EC"/>
</dbReference>
<evidence type="ECO:0000256" key="11">
    <source>
        <dbReference type="ARBA" id="ARBA00023136"/>
    </source>
</evidence>
<evidence type="ECO:0000256" key="13">
    <source>
        <dbReference type="ARBA" id="ARBA00023589"/>
    </source>
</evidence>
<comment type="subunit">
    <text evidence="25">Binds to the short form of prolactin receptor.</text>
</comment>
<comment type="catalytic activity">
    <reaction evidence="19">
        <text>5alpha-androstane-3beta,17beta-diol + NADP(+) = 17beta-hydroxy-5alpha-androstan-3-one + NADPH + H(+)</text>
        <dbReference type="Rhea" id="RHEA:16297"/>
        <dbReference type="ChEBI" id="CHEBI:15378"/>
        <dbReference type="ChEBI" id="CHEBI:16330"/>
        <dbReference type="ChEBI" id="CHEBI:18329"/>
        <dbReference type="ChEBI" id="CHEBI:57783"/>
        <dbReference type="ChEBI" id="CHEBI:58349"/>
        <dbReference type="EC" id="1.1.1.210"/>
    </reaction>
    <physiologicalReaction direction="right-to-left" evidence="19">
        <dbReference type="Rhea" id="RHEA:16299"/>
    </physiologicalReaction>
</comment>
<name>A0AAN8IZN8_PATCE</name>
<dbReference type="AlphaFoldDB" id="A0AAN8IZN8"/>
<reference evidence="33 34" key="1">
    <citation type="submission" date="2024-01" db="EMBL/GenBank/DDBJ databases">
        <title>The genome of the rayed Mediterranean limpet Patella caerulea (Linnaeus, 1758).</title>
        <authorList>
            <person name="Anh-Thu Weber A."/>
            <person name="Halstead-Nussloch G."/>
        </authorList>
    </citation>
    <scope>NUCLEOTIDE SEQUENCE [LARGE SCALE GENOMIC DNA]</scope>
    <source>
        <strain evidence="33">AATW-2023a</strain>
        <tissue evidence="33">Whole specimen</tissue>
    </source>
</reference>
<evidence type="ECO:0000256" key="5">
    <source>
        <dbReference type="ARBA" id="ARBA00022857"/>
    </source>
</evidence>
<evidence type="ECO:0000256" key="27">
    <source>
        <dbReference type="ARBA" id="ARBA00071031"/>
    </source>
</evidence>
<dbReference type="GO" id="GO:0047024">
    <property type="term" value="F:5-alpha-androstane-3-beta,17-beta-diol dehydrogenase (NADP+) activity"/>
    <property type="evidence" value="ECO:0007669"/>
    <property type="project" value="UniProtKB-EC"/>
</dbReference>
<comment type="catalytic activity">
    <reaction evidence="21">
        <text>4alpha-methyl-5alpha-cholest-7-en-3beta-ol + NADP(+) = 4alpha-methyl-5alpha-cholest-7-en-3-one + NADPH + H(+)</text>
        <dbReference type="Rhea" id="RHEA:18409"/>
        <dbReference type="ChEBI" id="CHEBI:15378"/>
        <dbReference type="ChEBI" id="CHEBI:16495"/>
        <dbReference type="ChEBI" id="CHEBI:18378"/>
        <dbReference type="ChEBI" id="CHEBI:57783"/>
        <dbReference type="ChEBI" id="CHEBI:58349"/>
        <dbReference type="EC" id="1.1.1.270"/>
    </reaction>
    <physiologicalReaction direction="right-to-left" evidence="21">
        <dbReference type="Rhea" id="RHEA:18411"/>
    </physiologicalReaction>
</comment>
<evidence type="ECO:0000256" key="2">
    <source>
        <dbReference type="ARBA" id="ARBA00022516"/>
    </source>
</evidence>
<keyword evidence="5" id="KW-0521">NADP</keyword>
<evidence type="ECO:0000256" key="28">
    <source>
        <dbReference type="ARBA" id="ARBA00077091"/>
    </source>
</evidence>
<evidence type="ECO:0000256" key="14">
    <source>
        <dbReference type="ARBA" id="ARBA00023593"/>
    </source>
</evidence>
<evidence type="ECO:0000256" key="10">
    <source>
        <dbReference type="ARBA" id="ARBA00023098"/>
    </source>
</evidence>
<evidence type="ECO:0000256" key="1">
    <source>
        <dbReference type="ARBA" id="ARBA00004389"/>
    </source>
</evidence>
<keyword evidence="3 32" id="KW-0812">Transmembrane</keyword>
<evidence type="ECO:0000256" key="16">
    <source>
        <dbReference type="ARBA" id="ARBA00037929"/>
    </source>
</evidence>
<evidence type="ECO:0000256" key="25">
    <source>
        <dbReference type="ARBA" id="ARBA00063141"/>
    </source>
</evidence>
<evidence type="ECO:0000256" key="24">
    <source>
        <dbReference type="ARBA" id="ARBA00052561"/>
    </source>
</evidence>
<comment type="catalytic activity">
    <reaction evidence="22">
        <text>4alpha-methyl-5alpha-cholest-8-en-3-one + NADPH + H(+) = 4alpha-methyl-5alpha-cholest-8-en-3beta-ol + NADP(+)</text>
        <dbReference type="Rhea" id="RHEA:46832"/>
        <dbReference type="ChEBI" id="CHEBI:15378"/>
        <dbReference type="ChEBI" id="CHEBI:57783"/>
        <dbReference type="ChEBI" id="CHEBI:58349"/>
        <dbReference type="ChEBI" id="CHEBI:87050"/>
        <dbReference type="ChEBI" id="CHEBI:87051"/>
    </reaction>
    <physiologicalReaction direction="left-to-right" evidence="22">
        <dbReference type="Rhea" id="RHEA:46833"/>
    </physiologicalReaction>
</comment>
<comment type="subcellular location">
    <subcellularLocation>
        <location evidence="1">Endoplasmic reticulum membrane</location>
        <topology evidence="1">Single-pass membrane protein</topology>
    </subcellularLocation>
</comment>
<keyword evidence="8" id="KW-0560">Oxidoreductase</keyword>
<evidence type="ECO:0000256" key="18">
    <source>
        <dbReference type="ARBA" id="ARBA00050673"/>
    </source>
</evidence>
<keyword evidence="34" id="KW-1185">Reference proteome</keyword>
<dbReference type="GO" id="GO:0006703">
    <property type="term" value="P:estrogen biosynthetic process"/>
    <property type="evidence" value="ECO:0007669"/>
    <property type="project" value="UniProtKB-ARBA"/>
</dbReference>
<dbReference type="Pfam" id="PF00106">
    <property type="entry name" value="adh_short"/>
    <property type="match status" value="1"/>
</dbReference>
<dbReference type="Proteomes" id="UP001347796">
    <property type="component" value="Unassembled WGS sequence"/>
</dbReference>
<comment type="similarity">
    <text evidence="14">Belongs to the short-chain dehydrogenases/reductases (SDR) family. ERG27 subfamily.</text>
</comment>
<keyword evidence="4" id="KW-0256">Endoplasmic reticulum</keyword>
<dbReference type="GO" id="GO:0006695">
    <property type="term" value="P:cholesterol biosynthetic process"/>
    <property type="evidence" value="ECO:0007669"/>
    <property type="project" value="TreeGrafter"/>
</dbReference>
<evidence type="ECO:0000256" key="20">
    <source>
        <dbReference type="ARBA" id="ARBA00051929"/>
    </source>
</evidence>
<comment type="catalytic activity">
    <reaction evidence="20">
        <text>a 3beta-hydroxysteroid + NADP(+) = a 3-oxosteroid + NADPH + H(+)</text>
        <dbReference type="Rhea" id="RHEA:34787"/>
        <dbReference type="ChEBI" id="CHEBI:15378"/>
        <dbReference type="ChEBI" id="CHEBI:36836"/>
        <dbReference type="ChEBI" id="CHEBI:47788"/>
        <dbReference type="ChEBI" id="CHEBI:57783"/>
        <dbReference type="ChEBI" id="CHEBI:58349"/>
        <dbReference type="EC" id="1.1.1.270"/>
    </reaction>
    <physiologicalReaction direction="right-to-left" evidence="20">
        <dbReference type="Rhea" id="RHEA:34789"/>
    </physiologicalReaction>
</comment>
<dbReference type="EMBL" id="JAZGQO010000021">
    <property type="protein sequence ID" value="KAK6165573.1"/>
    <property type="molecule type" value="Genomic_DNA"/>
</dbReference>
<evidence type="ECO:0000256" key="7">
    <source>
        <dbReference type="ARBA" id="ARBA00022989"/>
    </source>
</evidence>
<evidence type="ECO:0000256" key="21">
    <source>
        <dbReference type="ARBA" id="ARBA00052439"/>
    </source>
</evidence>
<dbReference type="PANTHER" id="PTHR44442">
    <property type="entry name" value="3-KETO-STEROID REDUCTASE"/>
    <property type="match status" value="1"/>
</dbReference>
<comment type="caution">
    <text evidence="33">The sequence shown here is derived from an EMBL/GenBank/DDBJ whole genome shotgun (WGS) entry which is preliminary data.</text>
</comment>
<dbReference type="PRINTS" id="PR00081">
    <property type="entry name" value="GDHRDH"/>
</dbReference>
<sequence length="333" mass="38116">MDNSSKVAVITGGNAGIGLTVAERLLTEHPGLRLCLACRNKTRAQAALDALQLSHPTAHISIVIVDTSNIKSVYNAVTEIKQMYSHIDYIYLNAGIMQVVGVDWNYFWKTLFTKNFIHMFTTGDGLLKEQEEITEENLEKVFTTNVFGHFVLIKELESVLINGTRPCQIIWTSSSNAQKHHFSLDNIQHRNERGGHYSSSKYSTDLLSLALNERLNNKGVYSHVTCPGLVMTNLTFGILPSWFWNLILPIFWLLRIFVPTMNYDTYNGSEALVWLSKQKPESLDPMCKYVSHCNFMGKRYVHQDKLKIDQEDANQLYDQLNTLEKKFHQKYKS</sequence>
<dbReference type="FunFam" id="3.40.50.720:FF:000289">
    <property type="entry name" value="Hydroxysteroid 17-beta dehydrogenase 7"/>
    <property type="match status" value="1"/>
</dbReference>
<evidence type="ECO:0000256" key="29">
    <source>
        <dbReference type="ARBA" id="ARBA00081545"/>
    </source>
</evidence>
<keyword evidence="7 32" id="KW-1133">Transmembrane helix</keyword>
<evidence type="ECO:0000256" key="30">
    <source>
        <dbReference type="ARBA" id="ARBA00083156"/>
    </source>
</evidence>
<evidence type="ECO:0000256" key="17">
    <source>
        <dbReference type="ARBA" id="ARBA00048246"/>
    </source>
</evidence>
<keyword evidence="11 32" id="KW-0472">Membrane</keyword>
<dbReference type="EC" id="1.1.1.270" evidence="15"/>
<proteinExistence type="inferred from homology"/>
<evidence type="ECO:0000256" key="31">
    <source>
        <dbReference type="ARBA" id="ARBA00083257"/>
    </source>
</evidence>
<feature type="transmembrane region" description="Helical" evidence="32">
    <location>
        <begin position="234"/>
        <end position="254"/>
    </location>
</feature>
<keyword evidence="6" id="KW-0752">Steroid biosynthesis</keyword>
<comment type="catalytic activity">
    <reaction evidence="18">
        <text>5alpha-cholest-8-en-3-one + NADPH + H(+) = 5alpha-cholest-8-en-3beta-ol + NADP(+)</text>
        <dbReference type="Rhea" id="RHEA:46852"/>
        <dbReference type="ChEBI" id="CHEBI:15378"/>
        <dbReference type="ChEBI" id="CHEBI:16608"/>
        <dbReference type="ChEBI" id="CHEBI:57783"/>
        <dbReference type="ChEBI" id="CHEBI:58349"/>
        <dbReference type="ChEBI" id="CHEBI:87056"/>
    </reaction>
    <physiologicalReaction direction="left-to-right" evidence="18">
        <dbReference type="Rhea" id="RHEA:46853"/>
    </physiologicalReaction>
</comment>
<dbReference type="InterPro" id="IPR002347">
    <property type="entry name" value="SDR_fam"/>
</dbReference>
<dbReference type="Gene3D" id="3.40.50.720">
    <property type="entry name" value="NAD(P)-binding Rossmann-like Domain"/>
    <property type="match status" value="1"/>
</dbReference>
<comment type="catalytic activity">
    <reaction evidence="17">
        <text>3-dehydro-4alpha-methylzymosterol + NADPH + H(+) = 4alpha-methylzymosterol + NADP(+)</text>
        <dbReference type="Rhea" id="RHEA:36379"/>
        <dbReference type="ChEBI" id="CHEBI:1949"/>
        <dbReference type="ChEBI" id="CHEBI:15378"/>
        <dbReference type="ChEBI" id="CHEBI:57783"/>
        <dbReference type="ChEBI" id="CHEBI:58349"/>
        <dbReference type="ChEBI" id="CHEBI:136486"/>
        <dbReference type="EC" id="1.1.1.270"/>
    </reaction>
    <physiologicalReaction direction="left-to-right" evidence="17">
        <dbReference type="Rhea" id="RHEA:36380"/>
    </physiologicalReaction>
</comment>